<evidence type="ECO:0000256" key="1">
    <source>
        <dbReference type="SAM" id="Phobius"/>
    </source>
</evidence>
<dbReference type="STRING" id="90262.A0A1X2HYT4"/>
<keyword evidence="2" id="KW-0732">Signal</keyword>
<reference evidence="3 4" key="1">
    <citation type="submission" date="2016-07" db="EMBL/GenBank/DDBJ databases">
        <title>Pervasive Adenine N6-methylation of Active Genes in Fungi.</title>
        <authorList>
            <consortium name="DOE Joint Genome Institute"/>
            <person name="Mondo S.J."/>
            <person name="Dannebaum R.O."/>
            <person name="Kuo R.C."/>
            <person name="Labutti K."/>
            <person name="Haridas S."/>
            <person name="Kuo A."/>
            <person name="Salamov A."/>
            <person name="Ahrendt S.R."/>
            <person name="Lipzen A."/>
            <person name="Sullivan W."/>
            <person name="Andreopoulos W.B."/>
            <person name="Clum A."/>
            <person name="Lindquist E."/>
            <person name="Daum C."/>
            <person name="Ramamoorthy G.K."/>
            <person name="Gryganskyi A."/>
            <person name="Culley D."/>
            <person name="Magnuson J.K."/>
            <person name="James T.Y."/>
            <person name="O'Malley M.A."/>
            <person name="Stajich J.E."/>
            <person name="Spatafora J.W."/>
            <person name="Visel A."/>
            <person name="Grigoriev I.V."/>
        </authorList>
    </citation>
    <scope>NUCLEOTIDE SEQUENCE [LARGE SCALE GENOMIC DNA]</scope>
    <source>
        <strain evidence="3 4">NRRL 1336</strain>
    </source>
</reference>
<name>A0A1X2HYT4_9FUNG</name>
<organism evidence="3 4">
    <name type="scientific">Absidia repens</name>
    <dbReference type="NCBI Taxonomy" id="90262"/>
    <lineage>
        <taxon>Eukaryota</taxon>
        <taxon>Fungi</taxon>
        <taxon>Fungi incertae sedis</taxon>
        <taxon>Mucoromycota</taxon>
        <taxon>Mucoromycotina</taxon>
        <taxon>Mucoromycetes</taxon>
        <taxon>Mucorales</taxon>
        <taxon>Cunninghamellaceae</taxon>
        <taxon>Absidia</taxon>
    </lineage>
</organism>
<keyword evidence="4" id="KW-1185">Reference proteome</keyword>
<evidence type="ECO:0008006" key="5">
    <source>
        <dbReference type="Google" id="ProtNLM"/>
    </source>
</evidence>
<feature type="signal peptide" evidence="2">
    <location>
        <begin position="1"/>
        <end position="19"/>
    </location>
</feature>
<gene>
    <name evidence="3" type="ORF">BCR42DRAFT_337724</name>
</gene>
<feature type="transmembrane region" description="Helical" evidence="1">
    <location>
        <begin position="150"/>
        <end position="171"/>
    </location>
</feature>
<dbReference type="EMBL" id="MCGE01000043">
    <property type="protein sequence ID" value="ORZ05620.1"/>
    <property type="molecule type" value="Genomic_DNA"/>
</dbReference>
<evidence type="ECO:0000256" key="2">
    <source>
        <dbReference type="SAM" id="SignalP"/>
    </source>
</evidence>
<proteinExistence type="predicted"/>
<feature type="transmembrane region" description="Helical" evidence="1">
    <location>
        <begin position="72"/>
        <end position="93"/>
    </location>
</feature>
<keyword evidence="1" id="KW-1133">Transmembrane helix</keyword>
<feature type="transmembrane region" description="Helical" evidence="1">
    <location>
        <begin position="123"/>
        <end position="144"/>
    </location>
</feature>
<dbReference type="Proteomes" id="UP000193560">
    <property type="component" value="Unassembled WGS sequence"/>
</dbReference>
<evidence type="ECO:0000313" key="4">
    <source>
        <dbReference type="Proteomes" id="UP000193560"/>
    </source>
</evidence>
<keyword evidence="1" id="KW-0812">Transmembrane</keyword>
<protein>
    <recommendedName>
        <fullName evidence="5">TLC domain-containing protein</fullName>
    </recommendedName>
</protein>
<sequence>MSFLCSFLTLGMYFSICVGDGRAARTEKQISWLLTLASSVMCTLISLPHIYQFFRSGWDMQQISADSPLHTALTCFFITYLILDLGLGLIYYASRVTLATGWIHHTLYTAVLFWLMRCRSSSFFTTNAILELPTVILAVGAIYPRWRCDWLFATAFFFLRIIYHMALIYMLKYHHRLTHLWIVALIILPLHLYWFCGIVRCLLQKGKKPHP</sequence>
<dbReference type="OrthoDB" id="341353at2759"/>
<feature type="transmembrane region" description="Helical" evidence="1">
    <location>
        <begin position="178"/>
        <end position="195"/>
    </location>
</feature>
<feature type="transmembrane region" description="Helical" evidence="1">
    <location>
        <begin position="99"/>
        <end position="116"/>
    </location>
</feature>
<comment type="caution">
    <text evidence="3">The sequence shown here is derived from an EMBL/GenBank/DDBJ whole genome shotgun (WGS) entry which is preliminary data.</text>
</comment>
<feature type="chain" id="PRO_5012801125" description="TLC domain-containing protein" evidence="2">
    <location>
        <begin position="20"/>
        <end position="211"/>
    </location>
</feature>
<accession>A0A1X2HYT4</accession>
<dbReference type="AlphaFoldDB" id="A0A1X2HYT4"/>
<keyword evidence="1" id="KW-0472">Membrane</keyword>
<evidence type="ECO:0000313" key="3">
    <source>
        <dbReference type="EMBL" id="ORZ05620.1"/>
    </source>
</evidence>
<feature type="transmembrane region" description="Helical" evidence="1">
    <location>
        <begin position="29"/>
        <end position="51"/>
    </location>
</feature>